<evidence type="ECO:0000259" key="5">
    <source>
        <dbReference type="PROSITE" id="PS01124"/>
    </source>
</evidence>
<organism evidence="6 7">
    <name type="scientific">Hymenobacter yonginensis</name>
    <dbReference type="NCBI Taxonomy" id="748197"/>
    <lineage>
        <taxon>Bacteria</taxon>
        <taxon>Pseudomonadati</taxon>
        <taxon>Bacteroidota</taxon>
        <taxon>Cytophagia</taxon>
        <taxon>Cytophagales</taxon>
        <taxon>Hymenobacteraceae</taxon>
        <taxon>Hymenobacter</taxon>
    </lineage>
</organism>
<feature type="transmembrane region" description="Helical" evidence="4">
    <location>
        <begin position="100"/>
        <end position="117"/>
    </location>
</feature>
<keyword evidence="7" id="KW-1185">Reference proteome</keyword>
<dbReference type="InterPro" id="IPR009057">
    <property type="entry name" value="Homeodomain-like_sf"/>
</dbReference>
<feature type="transmembrane region" description="Helical" evidence="4">
    <location>
        <begin position="181"/>
        <end position="198"/>
    </location>
</feature>
<evidence type="ECO:0000313" key="7">
    <source>
        <dbReference type="Proteomes" id="UP001211872"/>
    </source>
</evidence>
<keyword evidence="2" id="KW-0238">DNA-binding</keyword>
<keyword evidence="4" id="KW-1133">Transmembrane helix</keyword>
<dbReference type="Pfam" id="PF12833">
    <property type="entry name" value="HTH_18"/>
    <property type="match status" value="1"/>
</dbReference>
<sequence>MQIPFTPLVVVLLAVVAQAVFAAGLLWLAPANRLPNRFLALLMLAIALWLLDGFFREANIYGQNANWYFAPIYYSFAFGPLLYFYVRSLVNHDFRLQRRHVWHFGPVLLQAGLYWWLRLQPYSTRLWFWETVHQPYTYRVEFIGTWVSLTVYLGLSLRLLQQYRRWLPDNFSEVSKLRLQWLRVLLVLVGVVSAQWLLEVVLREFFGLYYAYDYSTELLGVVVFLVGVVGLRQADMRAVRFEPELAEQELAALELQPVSTPLAVPTLPLQPDATPAASLVAEAAPETTAIQATATTATAAPVADAAVVARIRQALEQERLYLNPTLTLAELSAHTGLAARLISFTVNNGFGQSFNDLVNGYRVAEVKRRLATPDARRLTLLGIAFESGFNSKTTFNRIFKQFTGTAPRDWNAGVAE</sequence>
<keyword evidence="3" id="KW-0804">Transcription</keyword>
<evidence type="ECO:0000256" key="1">
    <source>
        <dbReference type="ARBA" id="ARBA00023015"/>
    </source>
</evidence>
<dbReference type="PROSITE" id="PS01124">
    <property type="entry name" value="HTH_ARAC_FAMILY_2"/>
    <property type="match status" value="1"/>
</dbReference>
<dbReference type="Proteomes" id="UP001211872">
    <property type="component" value="Chromosome"/>
</dbReference>
<protein>
    <submittedName>
        <fullName evidence="6">Helix-turn-helix domain-containing protein</fullName>
    </submittedName>
</protein>
<feature type="transmembrane region" description="Helical" evidence="4">
    <location>
        <begin position="67"/>
        <end position="88"/>
    </location>
</feature>
<dbReference type="InterPro" id="IPR018062">
    <property type="entry name" value="HTH_AraC-typ_CS"/>
</dbReference>
<dbReference type="SMART" id="SM00342">
    <property type="entry name" value="HTH_ARAC"/>
    <property type="match status" value="1"/>
</dbReference>
<dbReference type="RefSeq" id="WP_270125375.1">
    <property type="nucleotide sequence ID" value="NZ_CP115396.1"/>
</dbReference>
<dbReference type="InterPro" id="IPR018060">
    <property type="entry name" value="HTH_AraC"/>
</dbReference>
<dbReference type="PROSITE" id="PS00041">
    <property type="entry name" value="HTH_ARAC_FAMILY_1"/>
    <property type="match status" value="1"/>
</dbReference>
<keyword evidence="1" id="KW-0805">Transcription regulation</keyword>
<feature type="transmembrane region" description="Helical" evidence="4">
    <location>
        <begin position="6"/>
        <end position="29"/>
    </location>
</feature>
<proteinExistence type="predicted"/>
<evidence type="ECO:0000256" key="3">
    <source>
        <dbReference type="ARBA" id="ARBA00023163"/>
    </source>
</evidence>
<name>A0ABY7PIB9_9BACT</name>
<feature type="transmembrane region" description="Helical" evidence="4">
    <location>
        <begin position="210"/>
        <end position="231"/>
    </location>
</feature>
<feature type="transmembrane region" description="Helical" evidence="4">
    <location>
        <begin position="38"/>
        <end position="55"/>
    </location>
</feature>
<evidence type="ECO:0000313" key="6">
    <source>
        <dbReference type="EMBL" id="WBO83014.1"/>
    </source>
</evidence>
<keyword evidence="4" id="KW-0472">Membrane</keyword>
<reference evidence="6 7" key="1">
    <citation type="journal article" date="2011" name="Int. J. Syst. Evol. Microbiol.">
        <title>Hymenobacter yonginensis sp. nov., isolated from a mesotrophic artificial lake.</title>
        <authorList>
            <person name="Joung Y."/>
            <person name="Cho S.H."/>
            <person name="Kim H."/>
            <person name="Kim S.B."/>
            <person name="Joh K."/>
        </authorList>
    </citation>
    <scope>NUCLEOTIDE SEQUENCE [LARGE SCALE GENOMIC DNA]</scope>
    <source>
        <strain evidence="6 7">KCTC 22745</strain>
    </source>
</reference>
<dbReference type="EMBL" id="CP115396">
    <property type="protein sequence ID" value="WBO83014.1"/>
    <property type="molecule type" value="Genomic_DNA"/>
</dbReference>
<dbReference type="SUPFAM" id="SSF46689">
    <property type="entry name" value="Homeodomain-like"/>
    <property type="match status" value="1"/>
</dbReference>
<keyword evidence="4" id="KW-0812">Transmembrane</keyword>
<gene>
    <name evidence="6" type="ORF">O9Z63_11550</name>
</gene>
<accession>A0ABY7PIB9</accession>
<dbReference type="Gene3D" id="1.10.10.60">
    <property type="entry name" value="Homeodomain-like"/>
    <property type="match status" value="1"/>
</dbReference>
<evidence type="ECO:0000256" key="2">
    <source>
        <dbReference type="ARBA" id="ARBA00023125"/>
    </source>
</evidence>
<dbReference type="PANTHER" id="PTHR43280:SF29">
    <property type="entry name" value="ARAC-FAMILY TRANSCRIPTIONAL REGULATOR"/>
    <property type="match status" value="1"/>
</dbReference>
<dbReference type="PANTHER" id="PTHR43280">
    <property type="entry name" value="ARAC-FAMILY TRANSCRIPTIONAL REGULATOR"/>
    <property type="match status" value="1"/>
</dbReference>
<feature type="domain" description="HTH araC/xylS-type" evidence="5">
    <location>
        <begin position="305"/>
        <end position="413"/>
    </location>
</feature>
<evidence type="ECO:0000256" key="4">
    <source>
        <dbReference type="SAM" id="Phobius"/>
    </source>
</evidence>
<feature type="transmembrane region" description="Helical" evidence="4">
    <location>
        <begin position="137"/>
        <end position="160"/>
    </location>
</feature>